<proteinExistence type="predicted"/>
<dbReference type="CDD" id="cd12148">
    <property type="entry name" value="fungal_TF_MHR"/>
    <property type="match status" value="1"/>
</dbReference>
<feature type="domain" description="Xylanolytic transcriptional activator regulatory" evidence="3">
    <location>
        <begin position="259"/>
        <end position="333"/>
    </location>
</feature>
<feature type="compositionally biased region" description="Polar residues" evidence="2">
    <location>
        <begin position="37"/>
        <end position="57"/>
    </location>
</feature>
<evidence type="ECO:0000256" key="2">
    <source>
        <dbReference type="SAM" id="MobiDB-lite"/>
    </source>
</evidence>
<dbReference type="InterPro" id="IPR007219">
    <property type="entry name" value="XnlR_reg_dom"/>
</dbReference>
<evidence type="ECO:0000313" key="5">
    <source>
        <dbReference type="Proteomes" id="UP000288859"/>
    </source>
</evidence>
<accession>A0A438NCJ5</accession>
<evidence type="ECO:0000313" key="4">
    <source>
        <dbReference type="EMBL" id="RVX73371.1"/>
    </source>
</evidence>
<dbReference type="InterPro" id="IPR050987">
    <property type="entry name" value="AtrR-like"/>
</dbReference>
<reference evidence="4 5" key="1">
    <citation type="submission" date="2017-03" db="EMBL/GenBank/DDBJ databases">
        <title>Genomes of endolithic fungi from Antarctica.</title>
        <authorList>
            <person name="Coleine C."/>
            <person name="Masonjones S."/>
            <person name="Stajich J.E."/>
        </authorList>
    </citation>
    <scope>NUCLEOTIDE SEQUENCE [LARGE SCALE GENOMIC DNA]</scope>
    <source>
        <strain evidence="4 5">CCFEE 6314</strain>
    </source>
</reference>
<feature type="region of interest" description="Disordered" evidence="2">
    <location>
        <begin position="1"/>
        <end position="66"/>
    </location>
</feature>
<dbReference type="OrthoDB" id="4160628at2759"/>
<evidence type="ECO:0000256" key="1">
    <source>
        <dbReference type="ARBA" id="ARBA00023242"/>
    </source>
</evidence>
<dbReference type="GO" id="GO:0003677">
    <property type="term" value="F:DNA binding"/>
    <property type="evidence" value="ECO:0007669"/>
    <property type="project" value="InterPro"/>
</dbReference>
<dbReference type="VEuPathDB" id="FungiDB:PV10_01714"/>
<keyword evidence="1" id="KW-0539">Nucleus</keyword>
<evidence type="ECO:0000259" key="3">
    <source>
        <dbReference type="SMART" id="SM00906"/>
    </source>
</evidence>
<dbReference type="GO" id="GO:0003700">
    <property type="term" value="F:DNA-binding transcription factor activity"/>
    <property type="evidence" value="ECO:0007669"/>
    <property type="project" value="InterPro"/>
</dbReference>
<dbReference type="EMBL" id="NAJM01000008">
    <property type="protein sequence ID" value="RVX73371.1"/>
    <property type="molecule type" value="Genomic_DNA"/>
</dbReference>
<dbReference type="Pfam" id="PF04082">
    <property type="entry name" value="Fungal_trans"/>
    <property type="match status" value="1"/>
</dbReference>
<dbReference type="PANTHER" id="PTHR46910:SF25">
    <property type="entry name" value="ABC-TRANSPORTER-REGULATING TRANSCRIPTION FACTOR"/>
    <property type="match status" value="1"/>
</dbReference>
<dbReference type="Proteomes" id="UP000288859">
    <property type="component" value="Unassembled WGS sequence"/>
</dbReference>
<dbReference type="GO" id="GO:0006351">
    <property type="term" value="P:DNA-templated transcription"/>
    <property type="evidence" value="ECO:0007669"/>
    <property type="project" value="InterPro"/>
</dbReference>
<dbReference type="PANTHER" id="PTHR46910">
    <property type="entry name" value="TRANSCRIPTION FACTOR PDR1"/>
    <property type="match status" value="1"/>
</dbReference>
<protein>
    <recommendedName>
        <fullName evidence="3">Xylanolytic transcriptional activator regulatory domain-containing protein</fullName>
    </recommendedName>
</protein>
<dbReference type="AlphaFoldDB" id="A0A438NCJ5"/>
<comment type="caution">
    <text evidence="4">The sequence shown here is derived from an EMBL/GenBank/DDBJ whole genome shotgun (WGS) entry which is preliminary data.</text>
</comment>
<organism evidence="4 5">
    <name type="scientific">Exophiala mesophila</name>
    <name type="common">Black yeast-like fungus</name>
    <dbReference type="NCBI Taxonomy" id="212818"/>
    <lineage>
        <taxon>Eukaryota</taxon>
        <taxon>Fungi</taxon>
        <taxon>Dikarya</taxon>
        <taxon>Ascomycota</taxon>
        <taxon>Pezizomycotina</taxon>
        <taxon>Eurotiomycetes</taxon>
        <taxon>Chaetothyriomycetidae</taxon>
        <taxon>Chaetothyriales</taxon>
        <taxon>Herpotrichiellaceae</taxon>
        <taxon>Exophiala</taxon>
    </lineage>
</organism>
<dbReference type="SMART" id="SM00906">
    <property type="entry name" value="Fungal_trans"/>
    <property type="match status" value="1"/>
</dbReference>
<gene>
    <name evidence="4" type="ORF">B0A52_03013</name>
</gene>
<feature type="compositionally biased region" description="Polar residues" evidence="2">
    <location>
        <begin position="1"/>
        <end position="11"/>
    </location>
</feature>
<dbReference type="GO" id="GO:0008270">
    <property type="term" value="F:zinc ion binding"/>
    <property type="evidence" value="ECO:0007669"/>
    <property type="project" value="InterPro"/>
</dbReference>
<sequence>MSQSNLGTLQEGNPADHDAVVLIPPTRPSVDEGSAGLETQQVNTVNARRLTPSQSPADSADPGGSSVPYYFHSSGVQDASLTPCGPSLPGVTSSHNDNADTEASVLAPQMINWEHHGPGSWLSVCSKPGLAWVAQRTGVEDFSDSAAELISTWTDRLKLNRSQLLHGSNHDPDPDPETAWKYSNAYFEDSVDATFGIVYRPELSLVRPQKDSAEAWSYFQSAMAVFAELIFTPCSGLLAVRALAAMTFFSEGLGNPALEYMLCANAARLAQGKGLHRRPASTWNLTKQDALHFSWLFWAIYYCDKHIAHRSGRPSSIDDDNISCEIPTEICPGSTLDIQACTWLFRHAQLSSLVSQKLMSVKAFQQSAADLLQTVTDLDLQLRRWRDSLPGHIRPPDRLMAFQEPLNSQPHSIVLTHLAYYGTMMAIHTMSAYPWISSTILENDKSAVTQDQTVSSSNAVAEAARNIIILSRNLGVNAASIQWCTFYYPMIGFINLFIHVLRFPGSPSARSDIALLEVIAGHFAQMEFITNSELSFPFARNVAALARNTVDKVSRVVSQDPTMQKDDQFFDSQHGELSFQVCEIPRIFVLPGLNDWKEPFYYSNEDFDLDDWGVFSSTILGDSVLDPIISFTPT</sequence>
<name>A0A438NCJ5_EXOME</name>